<organism evidence="10">
    <name type="scientific">bioreactor metagenome</name>
    <dbReference type="NCBI Taxonomy" id="1076179"/>
    <lineage>
        <taxon>unclassified sequences</taxon>
        <taxon>metagenomes</taxon>
        <taxon>ecological metagenomes</taxon>
    </lineage>
</organism>
<evidence type="ECO:0000256" key="5">
    <source>
        <dbReference type="ARBA" id="ARBA00022777"/>
    </source>
</evidence>
<keyword evidence="4" id="KW-0547">Nucleotide-binding</keyword>
<dbReference type="PANTHER" id="PTHR21499:SF3">
    <property type="entry name" value="ASPARTOKINASE"/>
    <property type="match status" value="1"/>
</dbReference>
<dbReference type="GO" id="GO:0009090">
    <property type="term" value="P:homoserine biosynthetic process"/>
    <property type="evidence" value="ECO:0007669"/>
    <property type="project" value="TreeGrafter"/>
</dbReference>
<dbReference type="Pfam" id="PF05173">
    <property type="entry name" value="DapB_C"/>
    <property type="match status" value="1"/>
</dbReference>
<evidence type="ECO:0000256" key="6">
    <source>
        <dbReference type="ARBA" id="ARBA00022840"/>
    </source>
</evidence>
<feature type="domain" description="Dihydrodipicolinate reductase C-terminal" evidence="8">
    <location>
        <begin position="2"/>
        <end position="38"/>
    </location>
</feature>
<dbReference type="InterPro" id="IPR022663">
    <property type="entry name" value="DapB_C"/>
</dbReference>
<dbReference type="Gene3D" id="3.40.50.720">
    <property type="entry name" value="NAD(P)-binding Rossmann-like Domain"/>
    <property type="match status" value="1"/>
</dbReference>
<dbReference type="Gene3D" id="3.30.2130.10">
    <property type="entry name" value="VC0802-like"/>
    <property type="match status" value="1"/>
</dbReference>
<dbReference type="Pfam" id="PF22468">
    <property type="entry name" value="ACT_9"/>
    <property type="match status" value="2"/>
</dbReference>
<dbReference type="GO" id="GO:0004072">
    <property type="term" value="F:aspartate kinase activity"/>
    <property type="evidence" value="ECO:0007669"/>
    <property type="project" value="UniProtKB-EC"/>
</dbReference>
<feature type="domain" description="Aspartokinase ACT" evidence="9">
    <location>
        <begin position="133"/>
        <end position="186"/>
    </location>
</feature>
<evidence type="ECO:0000256" key="7">
    <source>
        <dbReference type="ARBA" id="ARBA00029440"/>
    </source>
</evidence>
<evidence type="ECO:0000259" key="8">
    <source>
        <dbReference type="Pfam" id="PF05173"/>
    </source>
</evidence>
<accession>A0A645HL35</accession>
<evidence type="ECO:0000256" key="1">
    <source>
        <dbReference type="ARBA" id="ARBA00010122"/>
    </source>
</evidence>
<evidence type="ECO:0000313" key="10">
    <source>
        <dbReference type="EMBL" id="MPN39701.1"/>
    </source>
</evidence>
<keyword evidence="6" id="KW-0067">ATP-binding</keyword>
<comment type="pathway">
    <text evidence="7">Amino-acid biosynthesis.</text>
</comment>
<dbReference type="SUPFAM" id="SSF51735">
    <property type="entry name" value="NAD(P)-binding Rossmann-fold domains"/>
    <property type="match status" value="1"/>
</dbReference>
<keyword evidence="5 10" id="KW-0418">Kinase</keyword>
<dbReference type="GO" id="GO:0009089">
    <property type="term" value="P:lysine biosynthetic process via diaminopimelate"/>
    <property type="evidence" value="ECO:0007669"/>
    <property type="project" value="InterPro"/>
</dbReference>
<name>A0A645HL35_9ZZZZ</name>
<dbReference type="EMBL" id="VSSQ01095667">
    <property type="protein sequence ID" value="MPN39701.1"/>
    <property type="molecule type" value="Genomic_DNA"/>
</dbReference>
<dbReference type="CDD" id="cd04913">
    <property type="entry name" value="ACT_AKii-LysC-BS-like_1"/>
    <property type="match status" value="1"/>
</dbReference>
<sequence>MLQITHIAQSRNVFASGALTAAKFVAGKPPKLYDMMDIVSAMPPVTHMYTDEDQAVFNISGVEWGKVAGVFKAMADKAINIDMICQTAPKNGKIDVSFSLPGDDVDKAALALEKMGFSSKAGSLNILDDVIKITIAGMGMPRQSGIAAKLFDALVEAKVDVLLITTSETQISYCIHASDMARAVSASSVQFGL</sequence>
<evidence type="ECO:0000256" key="2">
    <source>
        <dbReference type="ARBA" id="ARBA00013059"/>
    </source>
</evidence>
<gene>
    <name evidence="10" type="primary">lysC_25</name>
    <name evidence="10" type="ORF">SDC9_187230</name>
</gene>
<protein>
    <recommendedName>
        <fullName evidence="2">aspartate kinase</fullName>
        <ecNumber evidence="2">2.7.2.4</ecNumber>
    </recommendedName>
</protein>
<dbReference type="InterPro" id="IPR036291">
    <property type="entry name" value="NAD(P)-bd_dom_sf"/>
</dbReference>
<comment type="similarity">
    <text evidence="1">Belongs to the aspartokinase family.</text>
</comment>
<dbReference type="AlphaFoldDB" id="A0A645HL35"/>
<dbReference type="SUPFAM" id="SSF55021">
    <property type="entry name" value="ACT-like"/>
    <property type="match status" value="2"/>
</dbReference>
<dbReference type="InterPro" id="IPR045865">
    <property type="entry name" value="ACT-like_dom_sf"/>
</dbReference>
<dbReference type="PANTHER" id="PTHR21499">
    <property type="entry name" value="ASPARTATE KINASE"/>
    <property type="match status" value="1"/>
</dbReference>
<proteinExistence type="inferred from homology"/>
<dbReference type="GO" id="GO:0008839">
    <property type="term" value="F:4-hydroxy-tetrahydrodipicolinate reductase"/>
    <property type="evidence" value="ECO:0007669"/>
    <property type="project" value="InterPro"/>
</dbReference>
<dbReference type="GO" id="GO:0005829">
    <property type="term" value="C:cytosol"/>
    <property type="evidence" value="ECO:0007669"/>
    <property type="project" value="TreeGrafter"/>
</dbReference>
<feature type="domain" description="Aspartokinase ACT" evidence="9">
    <location>
        <begin position="68"/>
        <end position="114"/>
    </location>
</feature>
<reference evidence="10" key="1">
    <citation type="submission" date="2019-08" db="EMBL/GenBank/DDBJ databases">
        <authorList>
            <person name="Kucharzyk K."/>
            <person name="Murdoch R.W."/>
            <person name="Higgins S."/>
            <person name="Loffler F."/>
        </authorList>
    </citation>
    <scope>NUCLEOTIDE SEQUENCE</scope>
</reference>
<evidence type="ECO:0000256" key="3">
    <source>
        <dbReference type="ARBA" id="ARBA00022679"/>
    </source>
</evidence>
<comment type="caution">
    <text evidence="10">The sequence shown here is derived from an EMBL/GenBank/DDBJ whole genome shotgun (WGS) entry which is preliminary data.</text>
</comment>
<dbReference type="InterPro" id="IPR054352">
    <property type="entry name" value="ACT_Aspartokinase"/>
</dbReference>
<dbReference type="GO" id="GO:0005524">
    <property type="term" value="F:ATP binding"/>
    <property type="evidence" value="ECO:0007669"/>
    <property type="project" value="UniProtKB-KW"/>
</dbReference>
<evidence type="ECO:0000256" key="4">
    <source>
        <dbReference type="ARBA" id="ARBA00022741"/>
    </source>
</evidence>
<evidence type="ECO:0000259" key="9">
    <source>
        <dbReference type="Pfam" id="PF22468"/>
    </source>
</evidence>
<keyword evidence="3 10" id="KW-0808">Transferase</keyword>
<dbReference type="EC" id="2.7.2.4" evidence="2"/>